<keyword evidence="4" id="KW-0408">Iron</keyword>
<dbReference type="SFLD" id="SFLDG01094">
    <property type="entry name" value="Uncharacterised_Radical_SAM_Su"/>
    <property type="match status" value="1"/>
</dbReference>
<dbReference type="GO" id="GO:0003824">
    <property type="term" value="F:catalytic activity"/>
    <property type="evidence" value="ECO:0007669"/>
    <property type="project" value="InterPro"/>
</dbReference>
<keyword evidence="3" id="KW-0479">Metal-binding</keyword>
<dbReference type="GO" id="GO:0051536">
    <property type="term" value="F:iron-sulfur cluster binding"/>
    <property type="evidence" value="ECO:0007669"/>
    <property type="project" value="UniProtKB-KW"/>
</dbReference>
<dbReference type="NCBIfam" id="TIGR02495">
    <property type="entry name" value="NrdG2"/>
    <property type="match status" value="1"/>
</dbReference>
<dbReference type="SUPFAM" id="SSF102114">
    <property type="entry name" value="Radical SAM enzymes"/>
    <property type="match status" value="1"/>
</dbReference>
<dbReference type="InterPro" id="IPR012840">
    <property type="entry name" value="NrdG2"/>
</dbReference>
<reference evidence="7 8" key="1">
    <citation type="submission" date="2017-07" db="EMBL/GenBank/DDBJ databases">
        <title>Elstera cyanobacteriorum sp. nov., a novel bacterium isolated from cyanobacterial aggregates in a eutrophic lake.</title>
        <authorList>
            <person name="Cai H."/>
        </authorList>
    </citation>
    <scope>NUCLEOTIDE SEQUENCE [LARGE SCALE GENOMIC DNA]</scope>
    <source>
        <strain evidence="7 8">TH019</strain>
    </source>
</reference>
<dbReference type="SFLD" id="SFLDS00029">
    <property type="entry name" value="Radical_SAM"/>
    <property type="match status" value="1"/>
</dbReference>
<keyword evidence="2" id="KW-0949">S-adenosyl-L-methionine</keyword>
<evidence type="ECO:0000259" key="6">
    <source>
        <dbReference type="Pfam" id="PF04055"/>
    </source>
</evidence>
<dbReference type="Pfam" id="PF04055">
    <property type="entry name" value="Radical_SAM"/>
    <property type="match status" value="1"/>
</dbReference>
<comment type="cofactor">
    <cofactor evidence="1">
        <name>[4Fe-4S] cluster</name>
        <dbReference type="ChEBI" id="CHEBI:49883"/>
    </cofactor>
</comment>
<proteinExistence type="predicted"/>
<sequence length="239" mass="25601">MLRLPVAALQPFTALDFPGRLACILFFAGCPLRCGYCHNPDIVTGRGRLSVAVIEAFLEKRRGLIDGLVLSGGEAALWPEAETLAAAAQARGYAVKLDTAGTRPDRLARLLADGRLQALALDAKAPEVRFAAVTGRAAWGRFCDSLALTVAAESLAYREIRTTIHPALLSAGDLKALRDTLAAAGWGGPWYLQEARTEGPMLVPLPSFVDFPDLDRVAVGAPFPIILRQRDGRERALTG</sequence>
<gene>
    <name evidence="7" type="ORF">CHR90_07385</name>
</gene>
<evidence type="ECO:0000256" key="5">
    <source>
        <dbReference type="ARBA" id="ARBA00023014"/>
    </source>
</evidence>
<evidence type="ECO:0000256" key="2">
    <source>
        <dbReference type="ARBA" id="ARBA00022691"/>
    </source>
</evidence>
<dbReference type="PANTHER" id="PTHR11228">
    <property type="entry name" value="RADICAL SAM DOMAIN PROTEIN"/>
    <property type="match status" value="1"/>
</dbReference>
<dbReference type="OrthoDB" id="9792276at2"/>
<keyword evidence="8" id="KW-1185">Reference proteome</keyword>
<protein>
    <submittedName>
        <fullName evidence="7">Anaerobic ribonucleoside-triphosphate reductase activating protein</fullName>
    </submittedName>
</protein>
<dbReference type="Gene3D" id="3.20.20.70">
    <property type="entry name" value="Aldolase class I"/>
    <property type="match status" value="1"/>
</dbReference>
<comment type="caution">
    <text evidence="7">The sequence shown here is derived from an EMBL/GenBank/DDBJ whole genome shotgun (WGS) entry which is preliminary data.</text>
</comment>
<dbReference type="GO" id="GO:0046872">
    <property type="term" value="F:metal ion binding"/>
    <property type="evidence" value="ECO:0007669"/>
    <property type="project" value="UniProtKB-KW"/>
</dbReference>
<dbReference type="CDD" id="cd01335">
    <property type="entry name" value="Radical_SAM"/>
    <property type="match status" value="1"/>
</dbReference>
<name>A0A255XQL2_9PROT</name>
<dbReference type="AlphaFoldDB" id="A0A255XQL2"/>
<evidence type="ECO:0000256" key="4">
    <source>
        <dbReference type="ARBA" id="ARBA00023004"/>
    </source>
</evidence>
<keyword evidence="5" id="KW-0411">Iron-sulfur</keyword>
<evidence type="ECO:0000256" key="1">
    <source>
        <dbReference type="ARBA" id="ARBA00001966"/>
    </source>
</evidence>
<accession>A0A255XQL2</accession>
<dbReference type="InterPro" id="IPR013785">
    <property type="entry name" value="Aldolase_TIM"/>
</dbReference>
<evidence type="ECO:0000256" key="3">
    <source>
        <dbReference type="ARBA" id="ARBA00022723"/>
    </source>
</evidence>
<organism evidence="7 8">
    <name type="scientific">Elstera cyanobacteriorum</name>
    <dbReference type="NCBI Taxonomy" id="2022747"/>
    <lineage>
        <taxon>Bacteria</taxon>
        <taxon>Pseudomonadati</taxon>
        <taxon>Pseudomonadota</taxon>
        <taxon>Alphaproteobacteria</taxon>
        <taxon>Rhodospirillales</taxon>
        <taxon>Rhodospirillaceae</taxon>
        <taxon>Elstera</taxon>
    </lineage>
</organism>
<dbReference type="EMBL" id="NOXS01000031">
    <property type="protein sequence ID" value="OYQ19258.1"/>
    <property type="molecule type" value="Genomic_DNA"/>
</dbReference>
<evidence type="ECO:0000313" key="7">
    <source>
        <dbReference type="EMBL" id="OYQ19258.1"/>
    </source>
</evidence>
<dbReference type="InterPro" id="IPR058240">
    <property type="entry name" value="rSAM_sf"/>
</dbReference>
<dbReference type="InterPro" id="IPR050377">
    <property type="entry name" value="Radical_SAM_PqqE_MftC-like"/>
</dbReference>
<feature type="domain" description="Radical SAM core" evidence="6">
    <location>
        <begin position="25"/>
        <end position="146"/>
    </location>
</feature>
<dbReference type="PANTHER" id="PTHR11228:SF27">
    <property type="entry name" value="GLYCYL-RADICAL ENZYME ACTIVATING ENZYME MJ1227-RELATED"/>
    <property type="match status" value="1"/>
</dbReference>
<dbReference type="InterPro" id="IPR007197">
    <property type="entry name" value="rSAM"/>
</dbReference>
<dbReference type="RefSeq" id="WP_094408362.1">
    <property type="nucleotide sequence ID" value="NZ_BMJZ01000004.1"/>
</dbReference>
<evidence type="ECO:0000313" key="8">
    <source>
        <dbReference type="Proteomes" id="UP000216361"/>
    </source>
</evidence>
<dbReference type="Proteomes" id="UP000216361">
    <property type="component" value="Unassembled WGS sequence"/>
</dbReference>